<protein>
    <recommendedName>
        <fullName evidence="4">Secreted protein</fullName>
    </recommendedName>
</protein>
<feature type="signal peptide" evidence="1">
    <location>
        <begin position="1"/>
        <end position="19"/>
    </location>
</feature>
<evidence type="ECO:0000313" key="3">
    <source>
        <dbReference type="RefSeq" id="XP_001355736.4"/>
    </source>
</evidence>
<proteinExistence type="predicted"/>
<accession>A0A6I8UHU8</accession>
<dbReference type="AlphaFoldDB" id="A0A6I8UHU8"/>
<dbReference type="KEGG" id="dpo:4816180"/>
<reference evidence="3" key="1">
    <citation type="submission" date="2025-08" db="UniProtKB">
        <authorList>
            <consortium name="RefSeq"/>
        </authorList>
    </citation>
    <scope>IDENTIFICATION</scope>
    <source>
        <strain evidence="3">MV-25-SWS-2005</strain>
        <tissue evidence="3">Whole body</tissue>
    </source>
</reference>
<dbReference type="InParanoid" id="A0A6I8UHU8"/>
<evidence type="ECO:0008006" key="4">
    <source>
        <dbReference type="Google" id="ProtNLM"/>
    </source>
</evidence>
<evidence type="ECO:0000256" key="1">
    <source>
        <dbReference type="SAM" id="SignalP"/>
    </source>
</evidence>
<organism evidence="2 3">
    <name type="scientific">Drosophila pseudoobscura pseudoobscura</name>
    <name type="common">Fruit fly</name>
    <dbReference type="NCBI Taxonomy" id="46245"/>
    <lineage>
        <taxon>Eukaryota</taxon>
        <taxon>Metazoa</taxon>
        <taxon>Ecdysozoa</taxon>
        <taxon>Arthropoda</taxon>
        <taxon>Hexapoda</taxon>
        <taxon>Insecta</taxon>
        <taxon>Pterygota</taxon>
        <taxon>Neoptera</taxon>
        <taxon>Endopterygota</taxon>
        <taxon>Diptera</taxon>
        <taxon>Brachycera</taxon>
        <taxon>Muscomorpha</taxon>
        <taxon>Ephydroidea</taxon>
        <taxon>Drosophilidae</taxon>
        <taxon>Drosophila</taxon>
        <taxon>Sophophora</taxon>
    </lineage>
</organism>
<dbReference type="RefSeq" id="XP_001355736.4">
    <property type="nucleotide sequence ID" value="XM_001355700.4"/>
</dbReference>
<dbReference type="Proteomes" id="UP000001819">
    <property type="component" value="Chromosome 4"/>
</dbReference>
<feature type="chain" id="PRO_5026348408" description="Secreted protein" evidence="1">
    <location>
        <begin position="20"/>
        <end position="181"/>
    </location>
</feature>
<name>A0A6I8UHU8_DROPS</name>
<evidence type="ECO:0000313" key="2">
    <source>
        <dbReference type="Proteomes" id="UP000001819"/>
    </source>
</evidence>
<sequence length="181" mass="20926">MIWLWSLLILGTFSSRGLADNGSSNTTPSTNVKTTTQDLITKLDADATNKLRNILNSCEGKSDGNIEFSRWIAKIREISQGGKERLNDKIAIRILFESYNNQRLDLEQKIHDRLDDLDFLIADQERDSSCSKFYQQQKFRLEKALKLDNSKKEAKLKENSITCPDSDDYDEDCDIFEDFEW</sequence>
<keyword evidence="2" id="KW-1185">Reference proteome</keyword>
<keyword evidence="1" id="KW-0732">Signal</keyword>
<gene>
    <name evidence="3" type="primary">LOC4816180</name>
</gene>